<accession>A0ABQ9XP74</accession>
<evidence type="ECO:0000313" key="3">
    <source>
        <dbReference type="Proteomes" id="UP001281761"/>
    </source>
</evidence>
<keyword evidence="3" id="KW-1185">Reference proteome</keyword>
<feature type="region of interest" description="Disordered" evidence="1">
    <location>
        <begin position="285"/>
        <end position="321"/>
    </location>
</feature>
<dbReference type="Proteomes" id="UP001281761">
    <property type="component" value="Unassembled WGS sequence"/>
</dbReference>
<evidence type="ECO:0000313" key="2">
    <source>
        <dbReference type="EMBL" id="KAK2954231.1"/>
    </source>
</evidence>
<comment type="caution">
    <text evidence="2">The sequence shown here is derived from an EMBL/GenBank/DDBJ whole genome shotgun (WGS) entry which is preliminary data.</text>
</comment>
<dbReference type="EMBL" id="JARBJD010000081">
    <property type="protein sequence ID" value="KAK2954231.1"/>
    <property type="molecule type" value="Genomic_DNA"/>
</dbReference>
<sequence length="942" mass="105731">MCQPFSSTSLHSSLSGNVPSFSRNVKDLIFHTSSPGELKEFTTFIDDVIEEKRIIEWTTLMEWFVEGVIGLDSRWKRNDWRSSLTTNDVLIDETETVRLKAPDSVSSPSFLPSFTDDLNTLCQLILDSLDALSDDECLEVPPPIQSIFSNILTSIVSVFVESGDLVLLPNFTLDSIRSSFLGIVQQINPSSLKKQLFSQGYFVAKFPSFLSHSSGVSDFSFLRISCFKPALLRLQTKFQNIAQLSLHSDQFSPNPNMISSSEPSLDWSTTAPSLAIQSSFSLNTAHLSDPTTNQSELDDGSERSDVSLCNQPSSSTSFSSLPSKQETLQILTVLHSLITAPLSPSLEPSDPPPPFLLRDKPDFSPIAHEPIDLNGPSLRTSSTKKTKQPSLTRFSDVICLANIEQFVEGLTALLESRNRQLQSAAFPLLIKLLHQLEFGEIHRNLLFSLRFAFRDGSTASQIVFMEATAVFSAQVSDSLGSVDDPLRAFDWEGMIHIKNKDNSFFHLCIRFLRTSFVRLWSISRKLAESVFLGFDKHQHAVSRMVSLVPQQSPSQIQQANHPMLGLCLILSFHFGVTLPDPIIQSIWQDSSITSSFLGFHPSFLLTHTSFNCNRHSQSVLLTELLCERLVRTSPHSIFERPCRYRLQQAPFFPITPLFGLHPLFLRGILPHRNDLHLPNFVSVLVHLIQTTTFPHWDKLSTLLVTHPPPRIVHFFTQPICYYRAHEVIEVDVWSFLLCLLPLCAPFGECRSLAMIFREFSTVRHPNAQLDEYDLAVLQAVLDLHWLSIPISFDSPLLAIASSINGISLTACDFRISSAVVIRQESLRTLILLGSRMTKGIVIPLFSKWLFCQSDRRQACASKPSHVSIALEIVARLVRVSSDAVRMEFVRRGVLDVVVVSVSHSSFLEDFENGVVLIGILLGTLRRVELSTETREFDFSSFF</sequence>
<protein>
    <submittedName>
        <fullName evidence="2">Uncharacterized protein</fullName>
    </submittedName>
</protein>
<name>A0ABQ9XP74_9EUKA</name>
<feature type="compositionally biased region" description="Polar residues" evidence="1">
    <location>
        <begin position="285"/>
        <end position="295"/>
    </location>
</feature>
<evidence type="ECO:0000256" key="1">
    <source>
        <dbReference type="SAM" id="MobiDB-lite"/>
    </source>
</evidence>
<gene>
    <name evidence="2" type="ORF">BLNAU_10886</name>
</gene>
<proteinExistence type="predicted"/>
<reference evidence="2 3" key="1">
    <citation type="journal article" date="2022" name="bioRxiv">
        <title>Genomics of Preaxostyla Flagellates Illuminates Evolutionary Transitions and the Path Towards Mitochondrial Loss.</title>
        <authorList>
            <person name="Novak L.V.F."/>
            <person name="Treitli S.C."/>
            <person name="Pyrih J."/>
            <person name="Halakuc P."/>
            <person name="Pipaliya S.V."/>
            <person name="Vacek V."/>
            <person name="Brzon O."/>
            <person name="Soukal P."/>
            <person name="Eme L."/>
            <person name="Dacks J.B."/>
            <person name="Karnkowska A."/>
            <person name="Elias M."/>
            <person name="Hampl V."/>
        </authorList>
    </citation>
    <scope>NUCLEOTIDE SEQUENCE [LARGE SCALE GENOMIC DNA]</scope>
    <source>
        <strain evidence="2">NAU3</strain>
        <tissue evidence="2">Gut</tissue>
    </source>
</reference>
<organism evidence="2 3">
    <name type="scientific">Blattamonas nauphoetae</name>
    <dbReference type="NCBI Taxonomy" id="2049346"/>
    <lineage>
        <taxon>Eukaryota</taxon>
        <taxon>Metamonada</taxon>
        <taxon>Preaxostyla</taxon>
        <taxon>Oxymonadida</taxon>
        <taxon>Blattamonas</taxon>
    </lineage>
</organism>